<dbReference type="Proteomes" id="UP000321523">
    <property type="component" value="Unassembled WGS sequence"/>
</dbReference>
<name>A0A512DLE9_9PROT</name>
<proteinExistence type="predicted"/>
<sequence length="381" mass="42196">MGLTMPYRYEAKSIAALSPTHVAGYLRSRGWKDEGRFGPYGQLYTIEQGGRTETVVLPRLATIGDFPRRMTEVLGALSKAEDRDASAVLFDLTLAPFDVIRVRSKDADDYGSIRFDAGLQLHEEAKRLVVSAALAEASEVPRRAWKGRRPDSVSQYLERIRLGQTENASFSLTVLSPYSFDPAEQASLFQDNAFGRRVTLKFGAALAAIQDALAESVADPLPAFESIVDVGVSADMCQALAKLADSDAGVDVSISWSPAKPVQEPIHLGLTRQDAAVLQEVAHSFSRREPEPDFVIEGLVEEIKEKPERFDGSVVIQAPLPNQLGVRKIRVRFDQRYRDIVYDAARNKKWVRVIGDLGRDGKSLTLFDPRDFSIVEPDDQD</sequence>
<accession>A0A512DLE9</accession>
<evidence type="ECO:0000313" key="2">
    <source>
        <dbReference type="Proteomes" id="UP000321523"/>
    </source>
</evidence>
<evidence type="ECO:0000313" key="1">
    <source>
        <dbReference type="EMBL" id="GEO37285.1"/>
    </source>
</evidence>
<reference evidence="1 2" key="1">
    <citation type="submission" date="2019-07" db="EMBL/GenBank/DDBJ databases">
        <title>Whole genome shotgun sequence of Skermanella aerolata NBRC 106429.</title>
        <authorList>
            <person name="Hosoyama A."/>
            <person name="Uohara A."/>
            <person name="Ohji S."/>
            <person name="Ichikawa N."/>
        </authorList>
    </citation>
    <scope>NUCLEOTIDE SEQUENCE [LARGE SCALE GENOMIC DNA]</scope>
    <source>
        <strain evidence="1 2">NBRC 106429</strain>
    </source>
</reference>
<dbReference type="AlphaFoldDB" id="A0A512DLE9"/>
<gene>
    <name evidence="1" type="ORF">SAE02_14330</name>
</gene>
<protein>
    <submittedName>
        <fullName evidence="1">Uncharacterized protein</fullName>
    </submittedName>
</protein>
<dbReference type="EMBL" id="BJYZ01000006">
    <property type="protein sequence ID" value="GEO37285.1"/>
    <property type="molecule type" value="Genomic_DNA"/>
</dbReference>
<comment type="caution">
    <text evidence="1">The sequence shown here is derived from an EMBL/GenBank/DDBJ whole genome shotgun (WGS) entry which is preliminary data.</text>
</comment>
<organism evidence="1 2">
    <name type="scientific">Skermanella aerolata</name>
    <dbReference type="NCBI Taxonomy" id="393310"/>
    <lineage>
        <taxon>Bacteria</taxon>
        <taxon>Pseudomonadati</taxon>
        <taxon>Pseudomonadota</taxon>
        <taxon>Alphaproteobacteria</taxon>
        <taxon>Rhodospirillales</taxon>
        <taxon>Azospirillaceae</taxon>
        <taxon>Skermanella</taxon>
    </lineage>
</organism>
<keyword evidence="2" id="KW-1185">Reference proteome</keyword>